<dbReference type="PROSITE" id="PS50005">
    <property type="entry name" value="TPR"/>
    <property type="match status" value="3"/>
</dbReference>
<name>A0A0F3GMI7_9BACT</name>
<organism evidence="2 3">
    <name type="scientific">Candidatus Magnetobacterium bavaricum</name>
    <dbReference type="NCBI Taxonomy" id="29290"/>
    <lineage>
        <taxon>Bacteria</taxon>
        <taxon>Pseudomonadati</taxon>
        <taxon>Nitrospirota</taxon>
        <taxon>Thermodesulfovibrionia</taxon>
        <taxon>Thermodesulfovibrionales</taxon>
        <taxon>Candidatus Magnetobacteriaceae</taxon>
        <taxon>Candidatus Magnetobacterium</taxon>
    </lineage>
</organism>
<sequence length="581" mass="67073">MLAYLTVAQAVEAPSGDDYYIRQYDTINKKSDILKNLDDFRVFPHIDRAYKLMKSDKLQEAKTEIETALKKNPDNIKLILVYIDILYRLKLYKELISYADKAISLYPGLIPVILHRAEAQKELDNYEMALDDFRNVMNQENILKNDRIFAIKSAIHIIMRLKRYDDALALINKLKDIDKSFDTVYKEANILFEIGRYAEAESAFTYALSKADNDTDKKLVLKHLHIVLIKQGKVEQAFKMLTEALKYNPNDTTILKALVDITYEQKQYNESLKWMQKVVAVEDNDQNREFLASIKEQSGDYDGAIKELEGVLVRTKDTSSRYSTLTHLASLCEKVGKKELATKYYENAARLINDPAVILSDKQKASIHKSVAAIAKRQGNTEQALKSLTEALKYNPNDIIILKELVDITYKQKRYDECRKWMEKVVAVEDNTENRKFLASVSELIGDYDKTIKELERVLVHTKDKTSRYSILTHLASLCEKVGKQDLAEKYYEHAVRLINDSDVTLSDKQKAYVYKSLSIIAKKQGRIEQALKSLTEALKYSPNDISILKEFVDIAYKQEIYEESLQWIQRVIAVEDNDEK</sequence>
<dbReference type="Proteomes" id="UP000033423">
    <property type="component" value="Unassembled WGS sequence"/>
</dbReference>
<proteinExistence type="predicted"/>
<accession>A0A0F3GMI7</accession>
<dbReference type="Pfam" id="PF13429">
    <property type="entry name" value="TPR_15"/>
    <property type="match status" value="1"/>
</dbReference>
<dbReference type="SMART" id="SM00028">
    <property type="entry name" value="TPR"/>
    <property type="match status" value="9"/>
</dbReference>
<dbReference type="PANTHER" id="PTHR12558">
    <property type="entry name" value="CELL DIVISION CYCLE 16,23,27"/>
    <property type="match status" value="1"/>
</dbReference>
<dbReference type="Pfam" id="PF13432">
    <property type="entry name" value="TPR_16"/>
    <property type="match status" value="1"/>
</dbReference>
<keyword evidence="1" id="KW-0802">TPR repeat</keyword>
<dbReference type="Gene3D" id="1.25.40.10">
    <property type="entry name" value="Tetratricopeptide repeat domain"/>
    <property type="match status" value="3"/>
</dbReference>
<gene>
    <name evidence="2" type="ORF">MBAV_004664</name>
</gene>
<dbReference type="PANTHER" id="PTHR12558:SF13">
    <property type="entry name" value="CELL DIVISION CYCLE PROTEIN 27 HOMOLOG"/>
    <property type="match status" value="1"/>
</dbReference>
<evidence type="ECO:0000313" key="3">
    <source>
        <dbReference type="Proteomes" id="UP000033423"/>
    </source>
</evidence>
<evidence type="ECO:0000313" key="2">
    <source>
        <dbReference type="EMBL" id="KJU83140.1"/>
    </source>
</evidence>
<dbReference type="SUPFAM" id="SSF48452">
    <property type="entry name" value="TPR-like"/>
    <property type="match status" value="2"/>
</dbReference>
<feature type="repeat" description="TPR" evidence="1">
    <location>
        <begin position="365"/>
        <end position="398"/>
    </location>
</feature>
<feature type="repeat" description="TPR" evidence="1">
    <location>
        <begin position="218"/>
        <end position="251"/>
    </location>
</feature>
<feature type="repeat" description="TPR" evidence="1">
    <location>
        <begin position="512"/>
        <end position="545"/>
    </location>
</feature>
<dbReference type="InterPro" id="IPR011990">
    <property type="entry name" value="TPR-like_helical_dom_sf"/>
</dbReference>
<comment type="caution">
    <text evidence="2">The sequence shown here is derived from an EMBL/GenBank/DDBJ whole genome shotgun (WGS) entry which is preliminary data.</text>
</comment>
<dbReference type="AlphaFoldDB" id="A0A0F3GMI7"/>
<dbReference type="InterPro" id="IPR019734">
    <property type="entry name" value="TPR_rpt"/>
</dbReference>
<dbReference type="EMBL" id="LACI01002018">
    <property type="protein sequence ID" value="KJU83140.1"/>
    <property type="molecule type" value="Genomic_DNA"/>
</dbReference>
<evidence type="ECO:0000256" key="1">
    <source>
        <dbReference type="PROSITE-ProRule" id="PRU00339"/>
    </source>
</evidence>
<protein>
    <submittedName>
        <fullName evidence="2">Uncharacterized protein</fullName>
    </submittedName>
</protein>
<dbReference type="Pfam" id="PF14559">
    <property type="entry name" value="TPR_19"/>
    <property type="match status" value="1"/>
</dbReference>
<reference evidence="2 3" key="1">
    <citation type="submission" date="2015-02" db="EMBL/GenBank/DDBJ databases">
        <title>Single-cell genomics of uncultivated deep-branching MTB reveals a conserved set of magnetosome genes.</title>
        <authorList>
            <person name="Kolinko S."/>
            <person name="Richter M."/>
            <person name="Glockner F.O."/>
            <person name="Brachmann A."/>
            <person name="Schuler D."/>
        </authorList>
    </citation>
    <scope>NUCLEOTIDE SEQUENCE [LARGE SCALE GENOMIC DNA]</scope>
    <source>
        <strain evidence="2">TM-1</strain>
    </source>
</reference>
<keyword evidence="3" id="KW-1185">Reference proteome</keyword>